<dbReference type="PANTHER" id="PTHR11616:SF182">
    <property type="entry name" value="TRANSPORTER"/>
    <property type="match status" value="1"/>
</dbReference>
<dbReference type="GeneID" id="106470539"/>
<keyword evidence="4 9" id="KW-0812">Transmembrane</keyword>
<protein>
    <recommendedName>
        <fullName evidence="9">Transporter</fullName>
    </recommendedName>
</protein>
<feature type="transmembrane region" description="Helical" evidence="10">
    <location>
        <begin position="575"/>
        <end position="597"/>
    </location>
</feature>
<feature type="transmembrane region" description="Helical" evidence="10">
    <location>
        <begin position="623"/>
        <end position="646"/>
    </location>
</feature>
<evidence type="ECO:0000256" key="8">
    <source>
        <dbReference type="ARBA" id="ARBA00023180"/>
    </source>
</evidence>
<dbReference type="PRINTS" id="PR01206">
    <property type="entry name" value="ORPHTRNSPORT"/>
</dbReference>
<dbReference type="RefSeq" id="XP_022255695.1">
    <property type="nucleotide sequence ID" value="XM_022399987.1"/>
</dbReference>
<evidence type="ECO:0000256" key="4">
    <source>
        <dbReference type="ARBA" id="ARBA00022692"/>
    </source>
</evidence>
<keyword evidence="8" id="KW-0325">Glycoprotein</keyword>
<keyword evidence="6 10" id="KW-1133">Transmembrane helix</keyword>
<dbReference type="InterPro" id="IPR037272">
    <property type="entry name" value="SNS_sf"/>
</dbReference>
<feature type="transmembrane region" description="Helical" evidence="10">
    <location>
        <begin position="88"/>
        <end position="106"/>
    </location>
</feature>
<evidence type="ECO:0000256" key="5">
    <source>
        <dbReference type="ARBA" id="ARBA00022847"/>
    </source>
</evidence>
<dbReference type="InterPro" id="IPR002438">
    <property type="entry name" value="Neutral_aa_SLC6"/>
</dbReference>
<sequence length="698" mass="78457">MQNIPRKQTSKGELQVGDKVELQEMQGPLLVENGNLQTYGSTNVAFESDTSPQTAEPITMDMVSMVEKDGFKPEEPEQRESWDSKIQFILATIGYAVGLGNVWRFPYLAQKNGGGAFLIPYFIMLAVEGVPLFFLELAVGQRLRKGAIGAWNLVSPYMGGIGITSAVVSFNVALYYNTIISWCLFYLGRSFQFPLPWAECPRYIFPNGSSTLVPECEKSSPTQYFWYRETLDITESLETPGKFSWRIGVCLLVAWILCYLCMIKGIASSGKVVYVTATFPYIVLVIFFFRGITLDGMKDGIVHLFTPDWGKLADPIVWLEAGTQIFFSLGLAFGGLIAFSSYNPVHNNCYRDAVLVSTCNAGTSMFAGIVVFSILGFKAHMAHERCVQERYELLSPFYNSSVIPSHLTQDVIEKLLNNSDVIIPYDFPECDLKKELEKSASGTGLAFIAFTEAVNQFPAAPFWSILFFLMLFTLGIDSQFGTLEGVITSIVDLKLFPNLRKEILTGLICLISFGMSLIFSHGGGNYVFTLYDDFSGNFPLLIVAFFECIAISYVYGVKRFSDDLELMTGKRPSYYWLFCLKYVAPVTMLTILITSFIKIAKEGSGYEAWDSESASPLHMEWPYWAHILIAILILMAAIWIPLVAFLRVLGIRILQDEEPAWFPAEELREFYGIAPHKVTTVEKWLFCVREEDDMSEDI</sequence>
<keyword evidence="11" id="KW-1185">Reference proteome</keyword>
<keyword evidence="7 10" id="KW-0472">Membrane</keyword>
<dbReference type="CDD" id="cd10332">
    <property type="entry name" value="SLC6sbd-B0AT-like"/>
    <property type="match status" value="1"/>
</dbReference>
<dbReference type="PROSITE" id="PS00610">
    <property type="entry name" value="NA_NEUROTRAN_SYMP_1"/>
    <property type="match status" value="1"/>
</dbReference>
<dbReference type="PANTHER" id="PTHR11616">
    <property type="entry name" value="SODIUM/CHLORIDE DEPENDENT TRANSPORTER"/>
    <property type="match status" value="1"/>
</dbReference>
<organism evidence="11 12">
    <name type="scientific">Limulus polyphemus</name>
    <name type="common">Atlantic horseshoe crab</name>
    <dbReference type="NCBI Taxonomy" id="6850"/>
    <lineage>
        <taxon>Eukaryota</taxon>
        <taxon>Metazoa</taxon>
        <taxon>Ecdysozoa</taxon>
        <taxon>Arthropoda</taxon>
        <taxon>Chelicerata</taxon>
        <taxon>Merostomata</taxon>
        <taxon>Xiphosura</taxon>
        <taxon>Limulidae</taxon>
        <taxon>Limulus</taxon>
    </lineage>
</organism>
<dbReference type="SUPFAM" id="SSF161070">
    <property type="entry name" value="SNF-like"/>
    <property type="match status" value="1"/>
</dbReference>
<feature type="transmembrane region" description="Helical" evidence="10">
    <location>
        <begin position="272"/>
        <end position="292"/>
    </location>
</feature>
<name>A0ABM1TII9_LIMPO</name>
<evidence type="ECO:0000256" key="9">
    <source>
        <dbReference type="RuleBase" id="RU003732"/>
    </source>
</evidence>
<evidence type="ECO:0000256" key="3">
    <source>
        <dbReference type="ARBA" id="ARBA00022448"/>
    </source>
</evidence>
<accession>A0ABM1TII9</accession>
<gene>
    <name evidence="12" type="primary">LOC106470539</name>
</gene>
<feature type="transmembrane region" description="Helical" evidence="10">
    <location>
        <begin position="118"/>
        <end position="139"/>
    </location>
</feature>
<feature type="transmembrane region" description="Helical" evidence="10">
    <location>
        <begin position="325"/>
        <end position="342"/>
    </location>
</feature>
<evidence type="ECO:0000256" key="6">
    <source>
        <dbReference type="ARBA" id="ARBA00022989"/>
    </source>
</evidence>
<feature type="transmembrane region" description="Helical" evidence="10">
    <location>
        <begin position="354"/>
        <end position="375"/>
    </location>
</feature>
<evidence type="ECO:0000256" key="1">
    <source>
        <dbReference type="ARBA" id="ARBA00004141"/>
    </source>
</evidence>
<feature type="transmembrane region" description="Helical" evidence="10">
    <location>
        <begin position="465"/>
        <end position="491"/>
    </location>
</feature>
<dbReference type="Pfam" id="PF00209">
    <property type="entry name" value="SNF"/>
    <property type="match status" value="1"/>
</dbReference>
<reference evidence="12" key="1">
    <citation type="submission" date="2025-08" db="UniProtKB">
        <authorList>
            <consortium name="RefSeq"/>
        </authorList>
    </citation>
    <scope>IDENTIFICATION</scope>
    <source>
        <tissue evidence="12">Muscle</tissue>
    </source>
</reference>
<dbReference type="PROSITE" id="PS50267">
    <property type="entry name" value="NA_NEUROTRAN_SYMP_3"/>
    <property type="match status" value="1"/>
</dbReference>
<evidence type="ECO:0000313" key="11">
    <source>
        <dbReference type="Proteomes" id="UP000694941"/>
    </source>
</evidence>
<proteinExistence type="inferred from homology"/>
<feature type="transmembrane region" description="Helical" evidence="10">
    <location>
        <begin position="243"/>
        <end position="260"/>
    </location>
</feature>
<comment type="subcellular location">
    <subcellularLocation>
        <location evidence="1">Membrane</location>
        <topology evidence="1">Multi-pass membrane protein</topology>
    </subcellularLocation>
</comment>
<keyword evidence="5 9" id="KW-0769">Symport</keyword>
<dbReference type="PRINTS" id="PR00176">
    <property type="entry name" value="NANEUSMPORT"/>
</dbReference>
<evidence type="ECO:0000313" key="12">
    <source>
        <dbReference type="RefSeq" id="XP_022255695.1"/>
    </source>
</evidence>
<feature type="transmembrane region" description="Helical" evidence="10">
    <location>
        <begin position="160"/>
        <end position="187"/>
    </location>
</feature>
<evidence type="ECO:0000256" key="2">
    <source>
        <dbReference type="ARBA" id="ARBA00006459"/>
    </source>
</evidence>
<dbReference type="Proteomes" id="UP000694941">
    <property type="component" value="Unplaced"/>
</dbReference>
<feature type="transmembrane region" description="Helical" evidence="10">
    <location>
        <begin position="503"/>
        <end position="522"/>
    </location>
</feature>
<evidence type="ECO:0000256" key="10">
    <source>
        <dbReference type="SAM" id="Phobius"/>
    </source>
</evidence>
<dbReference type="InterPro" id="IPR000175">
    <property type="entry name" value="Na/ntran_symport"/>
</dbReference>
<keyword evidence="3 9" id="KW-0813">Transport</keyword>
<feature type="transmembrane region" description="Helical" evidence="10">
    <location>
        <begin position="534"/>
        <end position="555"/>
    </location>
</feature>
<comment type="similarity">
    <text evidence="2 9">Belongs to the sodium:neurotransmitter symporter (SNF) (TC 2.A.22) family.</text>
</comment>
<evidence type="ECO:0000256" key="7">
    <source>
        <dbReference type="ARBA" id="ARBA00023136"/>
    </source>
</evidence>